<evidence type="ECO:0000313" key="3">
    <source>
        <dbReference type="Proteomes" id="UP000693970"/>
    </source>
</evidence>
<name>A0A9K3LZZ0_9STRA</name>
<organism evidence="2 3">
    <name type="scientific">Nitzschia inconspicua</name>
    <dbReference type="NCBI Taxonomy" id="303405"/>
    <lineage>
        <taxon>Eukaryota</taxon>
        <taxon>Sar</taxon>
        <taxon>Stramenopiles</taxon>
        <taxon>Ochrophyta</taxon>
        <taxon>Bacillariophyta</taxon>
        <taxon>Bacillariophyceae</taxon>
        <taxon>Bacillariophycidae</taxon>
        <taxon>Bacillariales</taxon>
        <taxon>Bacillariaceae</taxon>
        <taxon>Nitzschia</taxon>
    </lineage>
</organism>
<gene>
    <name evidence="2" type="ORF">IV203_019520</name>
</gene>
<comment type="caution">
    <text evidence="2">The sequence shown here is derived from an EMBL/GenBank/DDBJ whole genome shotgun (WGS) entry which is preliminary data.</text>
</comment>
<feature type="chain" id="PRO_5039886481" evidence="1">
    <location>
        <begin position="23"/>
        <end position="360"/>
    </location>
</feature>
<keyword evidence="3" id="KW-1185">Reference proteome</keyword>
<dbReference type="OrthoDB" id="45055at2759"/>
<proteinExistence type="predicted"/>
<keyword evidence="1" id="KW-0732">Signal</keyword>
<dbReference type="Proteomes" id="UP000693970">
    <property type="component" value="Unassembled WGS sequence"/>
</dbReference>
<protein>
    <submittedName>
        <fullName evidence="2">Uncharacterized protein</fullName>
    </submittedName>
</protein>
<dbReference type="EMBL" id="JAGRRH010000004">
    <property type="protein sequence ID" value="KAG7370950.1"/>
    <property type="molecule type" value="Genomic_DNA"/>
</dbReference>
<accession>A0A9K3LZZ0</accession>
<reference evidence="2" key="1">
    <citation type="journal article" date="2021" name="Sci. Rep.">
        <title>Diploid genomic architecture of Nitzschia inconspicua, an elite biomass production diatom.</title>
        <authorList>
            <person name="Oliver A."/>
            <person name="Podell S."/>
            <person name="Pinowska A."/>
            <person name="Traller J.C."/>
            <person name="Smith S.R."/>
            <person name="McClure R."/>
            <person name="Beliaev A."/>
            <person name="Bohutskyi P."/>
            <person name="Hill E.A."/>
            <person name="Rabines A."/>
            <person name="Zheng H."/>
            <person name="Allen L.Z."/>
            <person name="Kuo A."/>
            <person name="Grigoriev I.V."/>
            <person name="Allen A.E."/>
            <person name="Hazlebeck D."/>
            <person name="Allen E.E."/>
        </authorList>
    </citation>
    <scope>NUCLEOTIDE SEQUENCE</scope>
    <source>
        <strain evidence="2">Hildebrandi</strain>
    </source>
</reference>
<feature type="signal peptide" evidence="1">
    <location>
        <begin position="1"/>
        <end position="22"/>
    </location>
</feature>
<dbReference type="AlphaFoldDB" id="A0A9K3LZZ0"/>
<evidence type="ECO:0000256" key="1">
    <source>
        <dbReference type="SAM" id="SignalP"/>
    </source>
</evidence>
<sequence>MMIQTRSFVLFCLLWLSMTVLAQDEATCDVNDGTCQATTTTTTTASITPTSTSATTRIRPKHKTRSMRFFSQTSYCTSFTSDLYRNGGSAQAYRPNAAVSTTVCSKNMSDDLPHKVSSWPFSRRSGRKGTAPTIDVTLHLWSCQPKLDDEQKVSGCSCTPLTDVNAKTSLGTSTAATVEVWQTQPDGRYTSLHSDGNECRATVPVNDQGDVEFSTVAPGSTGIMAGLGPRGWENSPYGPPVMHLLVKAPHHDPLLLDVPVLMHPKTLQERPFSLSIFDWRGLSWSKRSKGEAPPYKVASWTADTEKNHIDMKVNVFLELQTAERSPKAPEFCPSWYFLPGSFFLEPISVCARYLLDFFQL</sequence>
<reference evidence="2" key="2">
    <citation type="submission" date="2021-04" db="EMBL/GenBank/DDBJ databases">
        <authorList>
            <person name="Podell S."/>
        </authorList>
    </citation>
    <scope>NUCLEOTIDE SEQUENCE</scope>
    <source>
        <strain evidence="2">Hildebrandi</strain>
    </source>
</reference>
<evidence type="ECO:0000313" key="2">
    <source>
        <dbReference type="EMBL" id="KAG7370950.1"/>
    </source>
</evidence>